<dbReference type="Proteomes" id="UP001152888">
    <property type="component" value="Unassembled WGS sequence"/>
</dbReference>
<dbReference type="InterPro" id="IPR050951">
    <property type="entry name" value="Retrovirus_Pol_polyprotein"/>
</dbReference>
<dbReference type="InterPro" id="IPR036397">
    <property type="entry name" value="RNaseH_sf"/>
</dbReference>
<proteinExistence type="predicted"/>
<feature type="region of interest" description="Disordered" evidence="1">
    <location>
        <begin position="34"/>
        <end position="64"/>
    </location>
</feature>
<comment type="caution">
    <text evidence="2">The sequence shown here is derived from an EMBL/GenBank/DDBJ whole genome shotgun (WGS) entry which is preliminary data.</text>
</comment>
<dbReference type="PANTHER" id="PTHR37984">
    <property type="entry name" value="PROTEIN CBG26694"/>
    <property type="match status" value="1"/>
</dbReference>
<evidence type="ECO:0000313" key="2">
    <source>
        <dbReference type="EMBL" id="CAH1994741.1"/>
    </source>
</evidence>
<evidence type="ECO:0000256" key="1">
    <source>
        <dbReference type="SAM" id="MobiDB-lite"/>
    </source>
</evidence>
<gene>
    <name evidence="2" type="ORF">ACAOBT_LOCUS22253</name>
</gene>
<name>A0A9P0PS05_ACAOB</name>
<dbReference type="Gene3D" id="3.30.420.10">
    <property type="entry name" value="Ribonuclease H-like superfamily/Ribonuclease H"/>
    <property type="match status" value="1"/>
</dbReference>
<accession>A0A9P0PS05</accession>
<dbReference type="OrthoDB" id="6767744at2759"/>
<dbReference type="EMBL" id="CAKOFQ010007205">
    <property type="protein sequence ID" value="CAH1994741.1"/>
    <property type="molecule type" value="Genomic_DNA"/>
</dbReference>
<organism evidence="2 3">
    <name type="scientific">Acanthoscelides obtectus</name>
    <name type="common">Bean weevil</name>
    <name type="synonym">Bruchus obtectus</name>
    <dbReference type="NCBI Taxonomy" id="200917"/>
    <lineage>
        <taxon>Eukaryota</taxon>
        <taxon>Metazoa</taxon>
        <taxon>Ecdysozoa</taxon>
        <taxon>Arthropoda</taxon>
        <taxon>Hexapoda</taxon>
        <taxon>Insecta</taxon>
        <taxon>Pterygota</taxon>
        <taxon>Neoptera</taxon>
        <taxon>Endopterygota</taxon>
        <taxon>Coleoptera</taxon>
        <taxon>Polyphaga</taxon>
        <taxon>Cucujiformia</taxon>
        <taxon>Chrysomeloidea</taxon>
        <taxon>Chrysomelidae</taxon>
        <taxon>Bruchinae</taxon>
        <taxon>Bruchini</taxon>
        <taxon>Acanthoscelides</taxon>
    </lineage>
</organism>
<keyword evidence="3" id="KW-1185">Reference proteome</keyword>
<protein>
    <submittedName>
        <fullName evidence="2">Uncharacterized protein</fullName>
    </submittedName>
</protein>
<evidence type="ECO:0000313" key="3">
    <source>
        <dbReference type="Proteomes" id="UP001152888"/>
    </source>
</evidence>
<reference evidence="2" key="1">
    <citation type="submission" date="2022-03" db="EMBL/GenBank/DDBJ databases">
        <authorList>
            <person name="Sayadi A."/>
        </authorList>
    </citation>
    <scope>NUCLEOTIDE SEQUENCE</scope>
</reference>
<dbReference type="AlphaFoldDB" id="A0A9P0PS05"/>
<dbReference type="PANTHER" id="PTHR37984:SF11">
    <property type="entry name" value="INTEGRASE CATALYTIC DOMAIN-CONTAINING PROTEIN"/>
    <property type="match status" value="1"/>
</dbReference>
<dbReference type="GO" id="GO:0003676">
    <property type="term" value="F:nucleic acid binding"/>
    <property type="evidence" value="ECO:0007669"/>
    <property type="project" value="InterPro"/>
</dbReference>
<sequence>MYNSTPHSVTGRTPSELFFKRKFRDKLPMVNDTMERTVQDTEVKDRDQERKQIGKEKGDMKRKAEECDLIPGDKVYIKNVNKENKLSLDYNPETHTVENTKGGDIKVRSDETGQIRRRNVVHLKRVQGEWSVCQDQNEINDEEMNVGT</sequence>